<keyword evidence="2" id="KW-1185">Reference proteome</keyword>
<dbReference type="AlphaFoldDB" id="A0AAE0HUK1"/>
<protein>
    <submittedName>
        <fullName evidence="1">Uncharacterized protein</fullName>
    </submittedName>
</protein>
<evidence type="ECO:0000313" key="2">
    <source>
        <dbReference type="Proteomes" id="UP001283341"/>
    </source>
</evidence>
<gene>
    <name evidence="1" type="ORF">B0H66DRAFT_538545</name>
</gene>
<dbReference type="EMBL" id="JAUEDM010000009">
    <property type="protein sequence ID" value="KAK3312246.1"/>
    <property type="molecule type" value="Genomic_DNA"/>
</dbReference>
<reference evidence="1" key="2">
    <citation type="submission" date="2023-06" db="EMBL/GenBank/DDBJ databases">
        <authorList>
            <consortium name="Lawrence Berkeley National Laboratory"/>
            <person name="Haridas S."/>
            <person name="Hensen N."/>
            <person name="Bonometti L."/>
            <person name="Westerberg I."/>
            <person name="Brannstrom I.O."/>
            <person name="Guillou S."/>
            <person name="Cros-Aarteil S."/>
            <person name="Calhoun S."/>
            <person name="Kuo A."/>
            <person name="Mondo S."/>
            <person name="Pangilinan J."/>
            <person name="Riley R."/>
            <person name="Labutti K."/>
            <person name="Andreopoulos B."/>
            <person name="Lipzen A."/>
            <person name="Chen C."/>
            <person name="Yanf M."/>
            <person name="Daum C."/>
            <person name="Ng V."/>
            <person name="Clum A."/>
            <person name="Steindorff A."/>
            <person name="Ohm R."/>
            <person name="Martin F."/>
            <person name="Silar P."/>
            <person name="Natvig D."/>
            <person name="Lalanne C."/>
            <person name="Gautier V."/>
            <person name="Ament-Velasquez S.L."/>
            <person name="Kruys A."/>
            <person name="Hutchinson M.I."/>
            <person name="Powell A.J."/>
            <person name="Barry K."/>
            <person name="Miller A.N."/>
            <person name="Grigoriev I.V."/>
            <person name="Debuchy R."/>
            <person name="Gladieux P."/>
            <person name="Thoren M.H."/>
            <person name="Johannesson H."/>
        </authorList>
    </citation>
    <scope>NUCLEOTIDE SEQUENCE</scope>
    <source>
        <strain evidence="1">CBS 118394</strain>
    </source>
</reference>
<proteinExistence type="predicted"/>
<name>A0AAE0HUK1_9PEZI</name>
<reference evidence="1" key="1">
    <citation type="journal article" date="2023" name="Mol. Phylogenet. Evol.">
        <title>Genome-scale phylogeny and comparative genomics of the fungal order Sordariales.</title>
        <authorList>
            <person name="Hensen N."/>
            <person name="Bonometti L."/>
            <person name="Westerberg I."/>
            <person name="Brannstrom I.O."/>
            <person name="Guillou S."/>
            <person name="Cros-Aarteil S."/>
            <person name="Calhoun S."/>
            <person name="Haridas S."/>
            <person name="Kuo A."/>
            <person name="Mondo S."/>
            <person name="Pangilinan J."/>
            <person name="Riley R."/>
            <person name="LaButti K."/>
            <person name="Andreopoulos B."/>
            <person name="Lipzen A."/>
            <person name="Chen C."/>
            <person name="Yan M."/>
            <person name="Daum C."/>
            <person name="Ng V."/>
            <person name="Clum A."/>
            <person name="Steindorff A."/>
            <person name="Ohm R.A."/>
            <person name="Martin F."/>
            <person name="Silar P."/>
            <person name="Natvig D.O."/>
            <person name="Lalanne C."/>
            <person name="Gautier V."/>
            <person name="Ament-Velasquez S.L."/>
            <person name="Kruys A."/>
            <person name="Hutchinson M.I."/>
            <person name="Powell A.J."/>
            <person name="Barry K."/>
            <person name="Miller A.N."/>
            <person name="Grigoriev I.V."/>
            <person name="Debuchy R."/>
            <person name="Gladieux P."/>
            <person name="Hiltunen Thoren M."/>
            <person name="Johannesson H."/>
        </authorList>
    </citation>
    <scope>NUCLEOTIDE SEQUENCE</scope>
    <source>
        <strain evidence="1">CBS 118394</strain>
    </source>
</reference>
<sequence>MCQSKKLTHPCGHNSYTFQYCSDSPSNGLPNTARKILCENWEGHEIVTPKFRMDNYCGRWDCNWFDMPDGRWKCCRYGSNDNTTGNCLGPARELLHLPGFGVKFEKGEPCAHVCCTKCSGLKINDKNLIHLLFQDVRVNPDDEVVAFNKAPKLRSPDKHDFEIWVDEYDREENTDQMGKENIFQADESNTSTGSGIWEDVEVHEDNTIQPDNEEVLPADASNTPSAAVGELNTLYPADDKSSILFSAADLESYTSTTSNSSDDIRIIPGIYTRWGDGWDLESYSSEFENSVADDDPAGFEFALDSYYWAERGDRIFHDDAYLLHVIDESSEED</sequence>
<comment type="caution">
    <text evidence="1">The sequence shown here is derived from an EMBL/GenBank/DDBJ whole genome shotgun (WGS) entry which is preliminary data.</text>
</comment>
<evidence type="ECO:0000313" key="1">
    <source>
        <dbReference type="EMBL" id="KAK3312246.1"/>
    </source>
</evidence>
<dbReference type="Proteomes" id="UP001283341">
    <property type="component" value="Unassembled WGS sequence"/>
</dbReference>
<organism evidence="1 2">
    <name type="scientific">Apodospora peruviana</name>
    <dbReference type="NCBI Taxonomy" id="516989"/>
    <lineage>
        <taxon>Eukaryota</taxon>
        <taxon>Fungi</taxon>
        <taxon>Dikarya</taxon>
        <taxon>Ascomycota</taxon>
        <taxon>Pezizomycotina</taxon>
        <taxon>Sordariomycetes</taxon>
        <taxon>Sordariomycetidae</taxon>
        <taxon>Sordariales</taxon>
        <taxon>Lasiosphaeriaceae</taxon>
        <taxon>Apodospora</taxon>
    </lineage>
</organism>
<accession>A0AAE0HUK1</accession>